<feature type="region of interest" description="Disordered" evidence="1">
    <location>
        <begin position="335"/>
        <end position="372"/>
    </location>
</feature>
<dbReference type="PROSITE" id="PS00141">
    <property type="entry name" value="ASP_PROTEASE"/>
    <property type="match status" value="1"/>
</dbReference>
<gene>
    <name evidence="2" type="ORF">T4B_4988</name>
</gene>
<proteinExistence type="predicted"/>
<keyword evidence="3" id="KW-1185">Reference proteome</keyword>
<evidence type="ECO:0008006" key="4">
    <source>
        <dbReference type="Google" id="ProtNLM"/>
    </source>
</evidence>
<comment type="caution">
    <text evidence="2">The sequence shown here is derived from an EMBL/GenBank/DDBJ whole genome shotgun (WGS) entry which is preliminary data.</text>
</comment>
<reference evidence="2 3" key="1">
    <citation type="submission" date="2015-01" db="EMBL/GenBank/DDBJ databases">
        <title>Evolution of Trichinella species and genotypes.</title>
        <authorList>
            <person name="Korhonen P.K."/>
            <person name="Edoardo P."/>
            <person name="Giuseppe L.R."/>
            <person name="Gasser R.B."/>
        </authorList>
    </citation>
    <scope>NUCLEOTIDE SEQUENCE [LARGE SCALE GENOMIC DNA]</scope>
    <source>
        <strain evidence="2">ISS588</strain>
    </source>
</reference>
<dbReference type="Pfam" id="PF03564">
    <property type="entry name" value="DUF1759"/>
    <property type="match status" value="1"/>
</dbReference>
<dbReference type="GO" id="GO:0006508">
    <property type="term" value="P:proteolysis"/>
    <property type="evidence" value="ECO:0007669"/>
    <property type="project" value="InterPro"/>
</dbReference>
<accession>A0A0V1H2Y1</accession>
<dbReference type="EMBL" id="JYDS01000477">
    <property type="protein sequence ID" value="KRZ04989.1"/>
    <property type="molecule type" value="Genomic_DNA"/>
</dbReference>
<evidence type="ECO:0000313" key="2">
    <source>
        <dbReference type="EMBL" id="KRZ04989.1"/>
    </source>
</evidence>
<evidence type="ECO:0000313" key="3">
    <source>
        <dbReference type="Proteomes" id="UP000054805"/>
    </source>
</evidence>
<evidence type="ECO:0000256" key="1">
    <source>
        <dbReference type="SAM" id="MobiDB-lite"/>
    </source>
</evidence>
<dbReference type="PANTHER" id="PTHR47331">
    <property type="entry name" value="PHD-TYPE DOMAIN-CONTAINING PROTEIN"/>
    <property type="match status" value="1"/>
</dbReference>
<dbReference type="InterPro" id="IPR001969">
    <property type="entry name" value="Aspartic_peptidase_AS"/>
</dbReference>
<dbReference type="InterPro" id="IPR005312">
    <property type="entry name" value="DUF1759"/>
</dbReference>
<protein>
    <recommendedName>
        <fullName evidence="4">Peptidase A2 domain-containing protein</fullName>
    </recommendedName>
</protein>
<sequence>MKLETTKRRLALEKKRLRGAISRVVTRVEEGTSRTAVKCVLKELEAHFLDRKESGEETDAKLELTEKQPPKPQLGKLQPVPLPKFDGDILQFKSFWDQFEASVDRREDLGAITKLLHLRSCLSGAALKAIEGITVCAENYPEVVRTLHSRFHRVPDVVESHVLSVMNVKACSNEGAGELTRLHDDLNRHFLELKALGKDVNCCLSGFHREFLAFLVEQARIKDTDLRTRTTAPSRGHQHESHLNARKPEVRFTTAAVQMESGGGCPVCKGDHLVDRCPRFRSYSVQQRRHWAMRLKLRFVFLGRGHRRERCPKSKSNQFWNVLLTGDSVPVGKARTKHASSAVRSDGTDSAEAKASISRSSEKGTSPVGIHLSSTEGQTTIRLPVVRALAHGEKGKSKLVNCLLDSGSERSLIRTEVEDELDLQGPTSAMTVKGVNGLHVRIADARRVRFRLTPIPSKALELFKEGVELTAFSLPRLCDDLVATPTPWFCKDEVPPLLANEIATGRVQIDIISMLQVFPGAWSRREERRSK</sequence>
<organism evidence="2 3">
    <name type="scientific">Trichinella pseudospiralis</name>
    <name type="common">Parasitic roundworm</name>
    <dbReference type="NCBI Taxonomy" id="6337"/>
    <lineage>
        <taxon>Eukaryota</taxon>
        <taxon>Metazoa</taxon>
        <taxon>Ecdysozoa</taxon>
        <taxon>Nematoda</taxon>
        <taxon>Enoplea</taxon>
        <taxon>Dorylaimia</taxon>
        <taxon>Trichinellida</taxon>
        <taxon>Trichinellidae</taxon>
        <taxon>Trichinella</taxon>
    </lineage>
</organism>
<dbReference type="Proteomes" id="UP000054805">
    <property type="component" value="Unassembled WGS sequence"/>
</dbReference>
<dbReference type="GO" id="GO:0004190">
    <property type="term" value="F:aspartic-type endopeptidase activity"/>
    <property type="evidence" value="ECO:0007669"/>
    <property type="project" value="InterPro"/>
</dbReference>
<feature type="compositionally biased region" description="Basic and acidic residues" evidence="1">
    <location>
        <begin position="55"/>
        <end position="69"/>
    </location>
</feature>
<dbReference type="AlphaFoldDB" id="A0A0V1H2Y1"/>
<name>A0A0V1H2Y1_TRIPS</name>
<dbReference type="PANTHER" id="PTHR47331:SF5">
    <property type="entry name" value="RIBONUCLEASE H"/>
    <property type="match status" value="1"/>
</dbReference>
<feature type="region of interest" description="Disordered" evidence="1">
    <location>
        <begin position="55"/>
        <end position="78"/>
    </location>
</feature>